<protein>
    <recommendedName>
        <fullName evidence="9">C2H2-type domain-containing protein</fullName>
    </recommendedName>
</protein>
<feature type="region of interest" description="Disordered" evidence="8">
    <location>
        <begin position="384"/>
        <end position="420"/>
    </location>
</feature>
<evidence type="ECO:0000256" key="6">
    <source>
        <dbReference type="ARBA" id="ARBA00023163"/>
    </source>
</evidence>
<dbReference type="AlphaFoldDB" id="A0AAV6WKG4"/>
<keyword evidence="6" id="KW-0804">Transcription</keyword>
<evidence type="ECO:0000256" key="8">
    <source>
        <dbReference type="SAM" id="MobiDB-lite"/>
    </source>
</evidence>
<keyword evidence="5" id="KW-0805">Transcription regulation</keyword>
<accession>A0AAV6WKG4</accession>
<dbReference type="InterPro" id="IPR044653">
    <property type="entry name" value="AZF1/2/3-like"/>
</dbReference>
<name>A0AAV6WKG4_9LAMI</name>
<keyword evidence="2" id="KW-0677">Repeat</keyword>
<dbReference type="SMART" id="SM00355">
    <property type="entry name" value="ZnF_C2H2"/>
    <property type="match status" value="2"/>
</dbReference>
<dbReference type="PANTHER" id="PTHR45988">
    <property type="entry name" value="C2H2 TYPE ZINC FINGER TRANSCRIPTION FACTOR FAMILY-RELATED"/>
    <property type="match status" value="1"/>
</dbReference>
<evidence type="ECO:0000256" key="7">
    <source>
        <dbReference type="PROSITE-ProRule" id="PRU00042"/>
    </source>
</evidence>
<dbReference type="SUPFAM" id="SSF57667">
    <property type="entry name" value="beta-beta-alpha zinc fingers"/>
    <property type="match status" value="1"/>
</dbReference>
<feature type="compositionally biased region" description="Basic and acidic residues" evidence="8">
    <location>
        <begin position="145"/>
        <end position="175"/>
    </location>
</feature>
<evidence type="ECO:0000256" key="2">
    <source>
        <dbReference type="ARBA" id="ARBA00022737"/>
    </source>
</evidence>
<dbReference type="InterPro" id="IPR036236">
    <property type="entry name" value="Znf_C2H2_sf"/>
</dbReference>
<dbReference type="PROSITE" id="PS50157">
    <property type="entry name" value="ZINC_FINGER_C2H2_2"/>
    <property type="match status" value="2"/>
</dbReference>
<evidence type="ECO:0000313" key="11">
    <source>
        <dbReference type="Proteomes" id="UP000826271"/>
    </source>
</evidence>
<feature type="region of interest" description="Disordered" evidence="8">
    <location>
        <begin position="224"/>
        <end position="244"/>
    </location>
</feature>
<feature type="region of interest" description="Disordered" evidence="8">
    <location>
        <begin position="330"/>
        <end position="350"/>
    </location>
</feature>
<dbReference type="PROSITE" id="PS00028">
    <property type="entry name" value="ZINC_FINGER_C2H2_1"/>
    <property type="match status" value="2"/>
</dbReference>
<proteinExistence type="predicted"/>
<keyword evidence="3 7" id="KW-0863">Zinc-finger</keyword>
<organism evidence="10 11">
    <name type="scientific">Buddleja alternifolia</name>
    <dbReference type="NCBI Taxonomy" id="168488"/>
    <lineage>
        <taxon>Eukaryota</taxon>
        <taxon>Viridiplantae</taxon>
        <taxon>Streptophyta</taxon>
        <taxon>Embryophyta</taxon>
        <taxon>Tracheophyta</taxon>
        <taxon>Spermatophyta</taxon>
        <taxon>Magnoliopsida</taxon>
        <taxon>eudicotyledons</taxon>
        <taxon>Gunneridae</taxon>
        <taxon>Pentapetalae</taxon>
        <taxon>asterids</taxon>
        <taxon>lamiids</taxon>
        <taxon>Lamiales</taxon>
        <taxon>Scrophulariaceae</taxon>
        <taxon>Buddlejeae</taxon>
        <taxon>Buddleja</taxon>
    </lineage>
</organism>
<dbReference type="Proteomes" id="UP000826271">
    <property type="component" value="Unassembled WGS sequence"/>
</dbReference>
<feature type="region of interest" description="Disordered" evidence="8">
    <location>
        <begin position="132"/>
        <end position="188"/>
    </location>
</feature>
<evidence type="ECO:0000259" key="9">
    <source>
        <dbReference type="PROSITE" id="PS50157"/>
    </source>
</evidence>
<feature type="domain" description="C2H2-type" evidence="9">
    <location>
        <begin position="297"/>
        <end position="324"/>
    </location>
</feature>
<dbReference type="InterPro" id="IPR013087">
    <property type="entry name" value="Znf_C2H2_type"/>
</dbReference>
<dbReference type="GO" id="GO:0005634">
    <property type="term" value="C:nucleus"/>
    <property type="evidence" value="ECO:0007669"/>
    <property type="project" value="TreeGrafter"/>
</dbReference>
<dbReference type="GO" id="GO:0008270">
    <property type="term" value="F:zinc ion binding"/>
    <property type="evidence" value="ECO:0007669"/>
    <property type="project" value="UniProtKB-KW"/>
</dbReference>
<reference evidence="10" key="1">
    <citation type="submission" date="2019-10" db="EMBL/GenBank/DDBJ databases">
        <authorList>
            <person name="Zhang R."/>
            <person name="Pan Y."/>
            <person name="Wang J."/>
            <person name="Ma R."/>
            <person name="Yu S."/>
        </authorList>
    </citation>
    <scope>NUCLEOTIDE SEQUENCE</scope>
    <source>
        <strain evidence="10">LA-IB0</strain>
        <tissue evidence="10">Leaf</tissue>
    </source>
</reference>
<dbReference type="Gene3D" id="3.30.160.60">
    <property type="entry name" value="Classic Zinc Finger"/>
    <property type="match status" value="1"/>
</dbReference>
<dbReference type="EMBL" id="WHWC01000013">
    <property type="protein sequence ID" value="KAG8371046.1"/>
    <property type="molecule type" value="Genomic_DNA"/>
</dbReference>
<keyword evidence="1" id="KW-0479">Metal-binding</keyword>
<evidence type="ECO:0000256" key="4">
    <source>
        <dbReference type="ARBA" id="ARBA00022833"/>
    </source>
</evidence>
<feature type="domain" description="C2H2-type" evidence="9">
    <location>
        <begin position="357"/>
        <end position="384"/>
    </location>
</feature>
<gene>
    <name evidence="10" type="ORF">BUALT_Bualt13G0046200</name>
</gene>
<keyword evidence="4" id="KW-0862">Zinc</keyword>
<sequence length="420" mass="46870">MTSSLSSGSRSDNEAIDAFYKLLELLKYKKDGVEGLSSNSMKAQGDNVNEFGGVKSKKRKRDSPLWFCEPEAIIDPNFPFKDNESNSTINNDLMNVEPFKGIKCCVQHGLLRNGDKLKGAKCNTEILENRATEGGAESRMGNKNGGEKRHMDTHEKPSPEGRMDTQEIPRSEGRAKYRSGKGKAKCRTGNENDLHLEEEGRACTSVEKGKAKCCTGMEKDEELGEREIEVEKDEESEEGEIKVQKDEQLEEGEIEQLEGEIEEGKIEQLEGEIEIQKDTQRKPLLLGGIAKCHTGKHICVICNRSFTTHQALGGHRSSHNKFKMINIVNTNEDSRAKSSRRSPSQRASTNNEENFLHLCNICNKNFPSGRALKGHKMCHAYRAAGSSSSHGKNEKGAKTAQKVHLFDLNKMPDKKDEDVQ</sequence>
<evidence type="ECO:0000256" key="3">
    <source>
        <dbReference type="ARBA" id="ARBA00022771"/>
    </source>
</evidence>
<evidence type="ECO:0000313" key="10">
    <source>
        <dbReference type="EMBL" id="KAG8371046.1"/>
    </source>
</evidence>
<feature type="compositionally biased region" description="Polar residues" evidence="8">
    <location>
        <begin position="341"/>
        <end position="350"/>
    </location>
</feature>
<dbReference type="PANTHER" id="PTHR45988:SF1">
    <property type="entry name" value="ZINC FINGER PROTEIN AZF2"/>
    <property type="match status" value="1"/>
</dbReference>
<evidence type="ECO:0000256" key="5">
    <source>
        <dbReference type="ARBA" id="ARBA00023015"/>
    </source>
</evidence>
<dbReference type="GO" id="GO:0000976">
    <property type="term" value="F:transcription cis-regulatory region binding"/>
    <property type="evidence" value="ECO:0007669"/>
    <property type="project" value="TreeGrafter"/>
</dbReference>
<keyword evidence="11" id="KW-1185">Reference proteome</keyword>
<evidence type="ECO:0000256" key="1">
    <source>
        <dbReference type="ARBA" id="ARBA00022723"/>
    </source>
</evidence>
<feature type="compositionally biased region" description="Basic residues" evidence="8">
    <location>
        <begin position="176"/>
        <end position="186"/>
    </location>
</feature>
<comment type="caution">
    <text evidence="10">The sequence shown here is derived from an EMBL/GenBank/DDBJ whole genome shotgun (WGS) entry which is preliminary data.</text>
</comment>
<dbReference type="Pfam" id="PF13912">
    <property type="entry name" value="zf-C2H2_6"/>
    <property type="match status" value="2"/>
</dbReference>
<dbReference type="GO" id="GO:0003700">
    <property type="term" value="F:DNA-binding transcription factor activity"/>
    <property type="evidence" value="ECO:0007669"/>
    <property type="project" value="InterPro"/>
</dbReference>
<feature type="compositionally biased region" description="Acidic residues" evidence="8">
    <location>
        <begin position="224"/>
        <end position="238"/>
    </location>
</feature>
<feature type="compositionally biased region" description="Basic and acidic residues" evidence="8">
    <location>
        <begin position="404"/>
        <end position="420"/>
    </location>
</feature>